<reference evidence="8" key="1">
    <citation type="submission" date="2023-10" db="EMBL/GenBank/DDBJ databases">
        <authorList>
            <person name="Chen Y."/>
            <person name="Shah S."/>
            <person name="Dougan E. K."/>
            <person name="Thang M."/>
            <person name="Chan C."/>
        </authorList>
    </citation>
    <scope>NUCLEOTIDE SEQUENCE [LARGE SCALE GENOMIC DNA]</scope>
</reference>
<dbReference type="EMBL" id="CAUYUJ010017419">
    <property type="protein sequence ID" value="CAK0874678.1"/>
    <property type="molecule type" value="Genomic_DNA"/>
</dbReference>
<feature type="transmembrane region" description="Helical" evidence="6">
    <location>
        <begin position="258"/>
        <end position="277"/>
    </location>
</feature>
<sequence>MAALPVSAGLMDGDFLDGVVESAMRSMAIHLKAEYRKELCKAFEVASLEAVTCDNLYRGEAPVIVLSPSLNMPVIEPSEDTLRLAGGLQTLNVSEHAVMDNTRGCITCPPPPCASRLSPKNSKSGVWSESMTNNPSKNTASSTGRSQHSPARCLDGPTRTNSRTGKRQVRLTQQERESLKRIRNEEIAQEEAVLTRRGSRASALKAPALDEASQCRLISYKLVASPEFDFCMGVVIIANALTIGLETSFSRHGREIPASLNILECSFVIIYCVELVMRVYGGGGPRAFSNNWVRFDAVMVAAGIFNLLFTMASFGGGAAADVVDSVSMLKMLRLCRLAKTVRVLVQFRTLWMLVQGLMYAVLPMLWTAILMSVVIYVFAVVAMETIIASDQDDDYSTAARNYDTIGGSMLSLMQVLTLDSAAAIYRPLIATRPWLIMYFLVFILLGPIALMNIVMRRSWSSPPCAPPTRIRRHGKRGRA</sequence>
<dbReference type="InterPro" id="IPR005821">
    <property type="entry name" value="Ion_trans_dom"/>
</dbReference>
<keyword evidence="4 6" id="KW-0472">Membrane</keyword>
<evidence type="ECO:0000259" key="7">
    <source>
        <dbReference type="Pfam" id="PF00520"/>
    </source>
</evidence>
<comment type="caution">
    <text evidence="8">The sequence shown here is derived from an EMBL/GenBank/DDBJ whole genome shotgun (WGS) entry which is preliminary data.</text>
</comment>
<dbReference type="PANTHER" id="PTHR10037:SF230">
    <property type="entry name" value="CA[2+]-CHANNEL PROTEIN ALPHA[[1]] SUBUNIT T, ISOFORM F"/>
    <property type="match status" value="1"/>
</dbReference>
<evidence type="ECO:0000256" key="2">
    <source>
        <dbReference type="ARBA" id="ARBA00022692"/>
    </source>
</evidence>
<feature type="region of interest" description="Disordered" evidence="5">
    <location>
        <begin position="460"/>
        <end position="479"/>
    </location>
</feature>
<evidence type="ECO:0000256" key="5">
    <source>
        <dbReference type="SAM" id="MobiDB-lite"/>
    </source>
</evidence>
<proteinExistence type="predicted"/>
<comment type="subcellular location">
    <subcellularLocation>
        <location evidence="1">Membrane</location>
        <topology evidence="1">Multi-pass membrane protein</topology>
    </subcellularLocation>
</comment>
<keyword evidence="3 6" id="KW-1133">Transmembrane helix</keyword>
<dbReference type="Gene3D" id="1.20.120.350">
    <property type="entry name" value="Voltage-gated potassium channels. Chain C"/>
    <property type="match status" value="1"/>
</dbReference>
<feature type="domain" description="Ion transport" evidence="7">
    <location>
        <begin position="228"/>
        <end position="454"/>
    </location>
</feature>
<organism evidence="8 9">
    <name type="scientific">Prorocentrum cordatum</name>
    <dbReference type="NCBI Taxonomy" id="2364126"/>
    <lineage>
        <taxon>Eukaryota</taxon>
        <taxon>Sar</taxon>
        <taxon>Alveolata</taxon>
        <taxon>Dinophyceae</taxon>
        <taxon>Prorocentrales</taxon>
        <taxon>Prorocentraceae</taxon>
        <taxon>Prorocentrum</taxon>
    </lineage>
</organism>
<name>A0ABN9VQY8_9DINO</name>
<dbReference type="SUPFAM" id="SSF81324">
    <property type="entry name" value="Voltage-gated potassium channels"/>
    <property type="match status" value="1"/>
</dbReference>
<accession>A0ABN9VQY8</accession>
<feature type="transmembrane region" description="Helical" evidence="6">
    <location>
        <begin position="297"/>
        <end position="323"/>
    </location>
</feature>
<evidence type="ECO:0000256" key="3">
    <source>
        <dbReference type="ARBA" id="ARBA00022989"/>
    </source>
</evidence>
<keyword evidence="9" id="KW-1185">Reference proteome</keyword>
<dbReference type="InterPro" id="IPR027359">
    <property type="entry name" value="Volt_channel_dom_sf"/>
</dbReference>
<dbReference type="Gene3D" id="1.10.287.70">
    <property type="match status" value="1"/>
</dbReference>
<evidence type="ECO:0000256" key="6">
    <source>
        <dbReference type="SAM" id="Phobius"/>
    </source>
</evidence>
<dbReference type="InterPro" id="IPR043203">
    <property type="entry name" value="VGCC_Ca_Na"/>
</dbReference>
<feature type="region of interest" description="Disordered" evidence="5">
    <location>
        <begin position="109"/>
        <end position="177"/>
    </location>
</feature>
<evidence type="ECO:0000313" key="8">
    <source>
        <dbReference type="EMBL" id="CAK0874678.1"/>
    </source>
</evidence>
<evidence type="ECO:0000256" key="4">
    <source>
        <dbReference type="ARBA" id="ARBA00023136"/>
    </source>
</evidence>
<feature type="transmembrane region" description="Helical" evidence="6">
    <location>
        <begin position="435"/>
        <end position="454"/>
    </location>
</feature>
<dbReference type="Pfam" id="PF00520">
    <property type="entry name" value="Ion_trans"/>
    <property type="match status" value="1"/>
</dbReference>
<keyword evidence="2 6" id="KW-0812">Transmembrane</keyword>
<dbReference type="Proteomes" id="UP001189429">
    <property type="component" value="Unassembled WGS sequence"/>
</dbReference>
<evidence type="ECO:0000256" key="1">
    <source>
        <dbReference type="ARBA" id="ARBA00004141"/>
    </source>
</evidence>
<gene>
    <name evidence="8" type="ORF">PCOR1329_LOCUS59506</name>
</gene>
<dbReference type="PANTHER" id="PTHR10037">
    <property type="entry name" value="VOLTAGE-GATED CATION CHANNEL CALCIUM AND SODIUM"/>
    <property type="match status" value="1"/>
</dbReference>
<feature type="compositionally biased region" description="Basic residues" evidence="5">
    <location>
        <begin position="469"/>
        <end position="479"/>
    </location>
</feature>
<evidence type="ECO:0000313" key="9">
    <source>
        <dbReference type="Proteomes" id="UP001189429"/>
    </source>
</evidence>
<feature type="compositionally biased region" description="Polar residues" evidence="5">
    <location>
        <begin position="118"/>
        <end position="149"/>
    </location>
</feature>
<feature type="transmembrane region" description="Helical" evidence="6">
    <location>
        <begin position="368"/>
        <end position="388"/>
    </location>
</feature>
<protein>
    <recommendedName>
        <fullName evidence="7">Ion transport domain-containing protein</fullName>
    </recommendedName>
</protein>